<dbReference type="InterPro" id="IPR002108">
    <property type="entry name" value="ADF-H"/>
</dbReference>
<dbReference type="GO" id="GO:0030042">
    <property type="term" value="P:actin filament depolymerization"/>
    <property type="evidence" value="ECO:0007669"/>
    <property type="project" value="InterPro"/>
</dbReference>
<sequence length="138" mass="15941">MDSGIRCQQSCIEAFEALKIHKHQRYLLFRICNKKEIEFLAGGDRKKNYDDLKNELIKAAMEGDGRYAVYDYETEGQAATLIFILWVPSSLDPKVKLLYAASKEAFKAKLDGVKHEVQINDVDEIDEQEIYRKVHKLS</sequence>
<organism evidence="4 5">
    <name type="scientific">Schistosoma mekongi</name>
    <name type="common">Parasitic worm</name>
    <dbReference type="NCBI Taxonomy" id="38744"/>
    <lineage>
        <taxon>Eukaryota</taxon>
        <taxon>Metazoa</taxon>
        <taxon>Spiralia</taxon>
        <taxon>Lophotrochozoa</taxon>
        <taxon>Platyhelminthes</taxon>
        <taxon>Trematoda</taxon>
        <taxon>Digenea</taxon>
        <taxon>Strigeidida</taxon>
        <taxon>Schistosomatoidea</taxon>
        <taxon>Schistosomatidae</taxon>
        <taxon>Schistosoma</taxon>
    </lineage>
</organism>
<dbReference type="InterPro" id="IPR017904">
    <property type="entry name" value="ADF/Cofilin"/>
</dbReference>
<evidence type="ECO:0000256" key="2">
    <source>
        <dbReference type="ARBA" id="ARBA00023203"/>
    </source>
</evidence>
<evidence type="ECO:0000256" key="1">
    <source>
        <dbReference type="ARBA" id="ARBA00006844"/>
    </source>
</evidence>
<dbReference type="SMART" id="SM00102">
    <property type="entry name" value="ADF"/>
    <property type="match status" value="1"/>
</dbReference>
<keyword evidence="5" id="KW-1185">Reference proteome</keyword>
<dbReference type="Gene3D" id="3.40.20.10">
    <property type="entry name" value="Severin"/>
    <property type="match status" value="1"/>
</dbReference>
<name>A0AAE1ZFY8_SCHME</name>
<dbReference type="PROSITE" id="PS51263">
    <property type="entry name" value="ADF_H"/>
    <property type="match status" value="1"/>
</dbReference>
<evidence type="ECO:0000313" key="4">
    <source>
        <dbReference type="EMBL" id="KAK4473132.1"/>
    </source>
</evidence>
<dbReference type="GO" id="GO:0003779">
    <property type="term" value="F:actin binding"/>
    <property type="evidence" value="ECO:0007669"/>
    <property type="project" value="UniProtKB-KW"/>
</dbReference>
<dbReference type="GO" id="GO:0015629">
    <property type="term" value="C:actin cytoskeleton"/>
    <property type="evidence" value="ECO:0007669"/>
    <property type="project" value="InterPro"/>
</dbReference>
<proteinExistence type="inferred from homology"/>
<feature type="domain" description="ADF-H" evidence="3">
    <location>
        <begin position="2"/>
        <end position="135"/>
    </location>
</feature>
<evidence type="ECO:0000313" key="5">
    <source>
        <dbReference type="Proteomes" id="UP001292079"/>
    </source>
</evidence>
<dbReference type="EMBL" id="JALJAT010000002">
    <property type="protein sequence ID" value="KAK4473132.1"/>
    <property type="molecule type" value="Genomic_DNA"/>
</dbReference>
<protein>
    <recommendedName>
        <fullName evidence="3">ADF-H domain-containing protein</fullName>
    </recommendedName>
</protein>
<gene>
    <name evidence="4" type="ORF">MN116_004316</name>
</gene>
<evidence type="ECO:0000259" key="3">
    <source>
        <dbReference type="PROSITE" id="PS51263"/>
    </source>
</evidence>
<reference evidence="4" key="2">
    <citation type="journal article" date="2023" name="Infect Dis Poverty">
        <title>Chromosome-scale genome of the human blood fluke Schistosoma mekongi and its implications for public health.</title>
        <authorList>
            <person name="Zhou M."/>
            <person name="Xu L."/>
            <person name="Xu D."/>
            <person name="Chen W."/>
            <person name="Khan J."/>
            <person name="Hu Y."/>
            <person name="Huang H."/>
            <person name="Wei H."/>
            <person name="Zhang Y."/>
            <person name="Chusongsang P."/>
            <person name="Tanasarnprasert K."/>
            <person name="Hu X."/>
            <person name="Limpanont Y."/>
            <person name="Lv Z."/>
        </authorList>
    </citation>
    <scope>NUCLEOTIDE SEQUENCE</scope>
    <source>
        <strain evidence="4">LV_2022a</strain>
    </source>
</reference>
<comment type="similarity">
    <text evidence="1">Belongs to the actin-binding proteins ADF family.</text>
</comment>
<dbReference type="AlphaFoldDB" id="A0AAE1ZFY8"/>
<dbReference type="Proteomes" id="UP001292079">
    <property type="component" value="Unassembled WGS sequence"/>
</dbReference>
<reference evidence="4" key="1">
    <citation type="submission" date="2022-04" db="EMBL/GenBank/DDBJ databases">
        <authorList>
            <person name="Xu L."/>
            <person name="Lv Z."/>
        </authorList>
    </citation>
    <scope>NUCLEOTIDE SEQUENCE</scope>
    <source>
        <strain evidence="4">LV_2022a</strain>
    </source>
</reference>
<comment type="caution">
    <text evidence="4">The sequence shown here is derived from an EMBL/GenBank/DDBJ whole genome shotgun (WGS) entry which is preliminary data.</text>
</comment>
<accession>A0AAE1ZFY8</accession>
<dbReference type="SUPFAM" id="SSF55753">
    <property type="entry name" value="Actin depolymerizing proteins"/>
    <property type="match status" value="1"/>
</dbReference>
<keyword evidence="2" id="KW-0009">Actin-binding</keyword>
<dbReference type="PRINTS" id="PR00006">
    <property type="entry name" value="COFILIN"/>
</dbReference>
<dbReference type="Pfam" id="PF00241">
    <property type="entry name" value="Cofilin_ADF"/>
    <property type="match status" value="1"/>
</dbReference>
<dbReference type="CDD" id="cd11286">
    <property type="entry name" value="ADF_cofilin_like"/>
    <property type="match status" value="1"/>
</dbReference>
<dbReference type="InterPro" id="IPR029006">
    <property type="entry name" value="ADF-H/Gelsolin-like_dom_sf"/>
</dbReference>
<dbReference type="PANTHER" id="PTHR11913">
    <property type="entry name" value="COFILIN-RELATED"/>
    <property type="match status" value="1"/>
</dbReference>